<dbReference type="GeneID" id="7841077"/>
<dbReference type="HOGENOM" id="CLU_646403_0_0_1"/>
<keyword evidence="2" id="KW-1185">Reference proteome</keyword>
<dbReference type="KEGG" id="tet:TTHERM_00011270"/>
<dbReference type="InParanoid" id="Q22S11"/>
<dbReference type="RefSeq" id="XP_001008206.1">
    <property type="nucleotide sequence ID" value="XM_001008206.1"/>
</dbReference>
<evidence type="ECO:0000313" key="2">
    <source>
        <dbReference type="Proteomes" id="UP000009168"/>
    </source>
</evidence>
<protein>
    <recommendedName>
        <fullName evidence="3">Zinc carboxypeptidase family protein</fullName>
    </recommendedName>
</protein>
<name>Q22S11_TETTS</name>
<reference evidence="2" key="1">
    <citation type="journal article" date="2006" name="PLoS Biol.">
        <title>Macronuclear genome sequence of the ciliate Tetrahymena thermophila, a model eukaryote.</title>
        <authorList>
            <person name="Eisen J.A."/>
            <person name="Coyne R.S."/>
            <person name="Wu M."/>
            <person name="Wu D."/>
            <person name="Thiagarajan M."/>
            <person name="Wortman J.R."/>
            <person name="Badger J.H."/>
            <person name="Ren Q."/>
            <person name="Amedeo P."/>
            <person name="Jones K.M."/>
            <person name="Tallon L.J."/>
            <person name="Delcher A.L."/>
            <person name="Salzberg S.L."/>
            <person name="Silva J.C."/>
            <person name="Haas B.J."/>
            <person name="Majoros W.H."/>
            <person name="Farzad M."/>
            <person name="Carlton J.M."/>
            <person name="Smith R.K. Jr."/>
            <person name="Garg J."/>
            <person name="Pearlman R.E."/>
            <person name="Karrer K.M."/>
            <person name="Sun L."/>
            <person name="Manning G."/>
            <person name="Elde N.C."/>
            <person name="Turkewitz A.P."/>
            <person name="Asai D.J."/>
            <person name="Wilkes D.E."/>
            <person name="Wang Y."/>
            <person name="Cai H."/>
            <person name="Collins K."/>
            <person name="Stewart B.A."/>
            <person name="Lee S.R."/>
            <person name="Wilamowska K."/>
            <person name="Weinberg Z."/>
            <person name="Ruzzo W.L."/>
            <person name="Wloga D."/>
            <person name="Gaertig J."/>
            <person name="Frankel J."/>
            <person name="Tsao C.-C."/>
            <person name="Gorovsky M.A."/>
            <person name="Keeling P.J."/>
            <person name="Waller R.F."/>
            <person name="Patron N.J."/>
            <person name="Cherry J.M."/>
            <person name="Stover N.A."/>
            <person name="Krieger C.J."/>
            <person name="del Toro C."/>
            <person name="Ryder H.F."/>
            <person name="Williamson S.C."/>
            <person name="Barbeau R.A."/>
            <person name="Hamilton E.P."/>
            <person name="Orias E."/>
        </authorList>
    </citation>
    <scope>NUCLEOTIDE SEQUENCE [LARGE SCALE GENOMIC DNA]</scope>
    <source>
        <strain evidence="2">SB210</strain>
    </source>
</reference>
<gene>
    <name evidence="1" type="ORF">TTHERM_00011270</name>
</gene>
<organism evidence="1 2">
    <name type="scientific">Tetrahymena thermophila (strain SB210)</name>
    <dbReference type="NCBI Taxonomy" id="312017"/>
    <lineage>
        <taxon>Eukaryota</taxon>
        <taxon>Sar</taxon>
        <taxon>Alveolata</taxon>
        <taxon>Ciliophora</taxon>
        <taxon>Intramacronucleata</taxon>
        <taxon>Oligohymenophorea</taxon>
        <taxon>Hymenostomatida</taxon>
        <taxon>Tetrahymenina</taxon>
        <taxon>Tetrahymenidae</taxon>
        <taxon>Tetrahymena</taxon>
    </lineage>
</organism>
<dbReference type="EMBL" id="GG662845">
    <property type="protein sequence ID" value="EAR87961.1"/>
    <property type="molecule type" value="Genomic_DNA"/>
</dbReference>
<evidence type="ECO:0000313" key="1">
    <source>
        <dbReference type="EMBL" id="EAR87961.1"/>
    </source>
</evidence>
<dbReference type="AlphaFoldDB" id="Q22S11"/>
<accession>Q22S11</accession>
<dbReference type="Proteomes" id="UP000009168">
    <property type="component" value="Unassembled WGS sequence"/>
</dbReference>
<evidence type="ECO:0008006" key="3">
    <source>
        <dbReference type="Google" id="ProtNLM"/>
    </source>
</evidence>
<proteinExistence type="predicted"/>
<sequence length="422" mass="50134">MEQNQVDNSMKCQKHLKNDIIYLQINEINEKNSVFYCEICVNRDFNFKPQNFVRIKEILDYCKDSVIFNWPPLDSHAIQQHLIEIFENGEKKCEGLKKKIEDYFESLKNDIISKIDDCKSQFLKFVTENPFSESQIKKKYEELSKGDLLNQIIKEQSHNPSEGEKNYRNFIIEFIEKKKENSDYLLNMIEKNNQIYKTVDFEKLNQIKQMMIADFDQINHILQNNGVQTLKNDILESLEFIKSKHDTKYQDLHIERDSLNHSLTLKIQEQQLGYGTYYYSNKILEKNKKYRFKIKVSNVDISNSARFGFGLCRDQIKDSAILLQDNIFFHARLSQFSLNPTNLTNSVIKLVKGDFKHCNKEIEIEINIFLEQKIFNVIEANHNFEITVADQYKENLSNYESLRFYLLLDTFIQFQFIEAVEI</sequence>